<comment type="similarity">
    <text evidence="1 5">Belongs to the transferase hexapeptide repeat family.</text>
</comment>
<comment type="catalytic activity">
    <reaction evidence="5">
        <text>L-serine + acetyl-CoA = O-acetyl-L-serine + CoA</text>
        <dbReference type="Rhea" id="RHEA:24560"/>
        <dbReference type="ChEBI" id="CHEBI:33384"/>
        <dbReference type="ChEBI" id="CHEBI:57287"/>
        <dbReference type="ChEBI" id="CHEBI:57288"/>
        <dbReference type="ChEBI" id="CHEBI:58340"/>
        <dbReference type="EC" id="2.3.1.30"/>
    </reaction>
</comment>
<evidence type="ECO:0000313" key="6">
    <source>
        <dbReference type="Proteomes" id="UP000675920"/>
    </source>
</evidence>
<name>A0A8B6X4X3_9BURK</name>
<dbReference type="PANTHER" id="PTHR42811">
    <property type="entry name" value="SERINE ACETYLTRANSFERASE"/>
    <property type="match status" value="1"/>
</dbReference>
<dbReference type="AlphaFoldDB" id="A0A8B6X4X3"/>
<dbReference type="InterPro" id="IPR005881">
    <property type="entry name" value="Ser_O-AcTrfase"/>
</dbReference>
<dbReference type="InterPro" id="IPR045304">
    <property type="entry name" value="LbH_SAT"/>
</dbReference>
<dbReference type="PIRSF" id="PIRSF000441">
    <property type="entry name" value="CysE"/>
    <property type="match status" value="1"/>
</dbReference>
<evidence type="ECO:0000313" key="7">
    <source>
        <dbReference type="RefSeq" id="WP_028311934.1"/>
    </source>
</evidence>
<reference evidence="7" key="3">
    <citation type="journal article" date="2005" name="Arch. Biochem. Biophys.">
        <title>The serine acetyltransferase reaction: acetyl transfer from an acylpantothenyl donor to an alcohol.</title>
        <authorList>
            <person name="Johnson C.M."/>
            <person name="Roderick S.L."/>
            <person name="Cook P.F."/>
        </authorList>
    </citation>
    <scope>NUCLEOTIDE SEQUENCE</scope>
</reference>
<dbReference type="GO" id="GO:0006535">
    <property type="term" value="P:cysteine biosynthetic process from serine"/>
    <property type="evidence" value="ECO:0007669"/>
    <property type="project" value="InterPro"/>
</dbReference>
<protein>
    <recommendedName>
        <fullName evidence="5">Serine acetyltransferase</fullName>
        <ecNumber evidence="5">2.3.1.30</ecNumber>
    </recommendedName>
</protein>
<reference evidence="7" key="4">
    <citation type="submission" date="2025-08" db="UniProtKB">
        <authorList>
            <consortium name="RefSeq"/>
        </authorList>
    </citation>
    <scope>IDENTIFICATION</scope>
</reference>
<reference evidence="7" key="2">
    <citation type="journal article" date="2004" name="BMC Evol. Biol.">
        <title>The structurally constrained protein evolution model accounts for sequence patterns of the LbetaH superfamily.</title>
        <authorList>
            <person name="Parisi G."/>
            <person name="Echave J."/>
        </authorList>
    </citation>
    <scope>NUCLEOTIDE SEQUENCE</scope>
</reference>
<proteinExistence type="inferred from homology"/>
<evidence type="ECO:0000256" key="4">
    <source>
        <dbReference type="ARBA" id="ARBA00023315"/>
    </source>
</evidence>
<dbReference type="PROSITE" id="PS00101">
    <property type="entry name" value="HEXAPEP_TRANSFERASES"/>
    <property type="match status" value="1"/>
</dbReference>
<dbReference type="InterPro" id="IPR001451">
    <property type="entry name" value="Hexapep"/>
</dbReference>
<dbReference type="InterPro" id="IPR011004">
    <property type="entry name" value="Trimer_LpxA-like_sf"/>
</dbReference>
<dbReference type="EC" id="2.3.1.30" evidence="5"/>
<evidence type="ECO:0000256" key="1">
    <source>
        <dbReference type="ARBA" id="ARBA00007274"/>
    </source>
</evidence>
<keyword evidence="4 5" id="KW-0012">Acyltransferase</keyword>
<keyword evidence="6" id="KW-1185">Reference proteome</keyword>
<reference evidence="7" key="1">
    <citation type="journal article" date="2001" name="Prog. Biophys. Mol. Biol.">
        <title>The architecture of parallel beta-helices and related folds.</title>
        <authorList>
            <person name="Jenkins J."/>
            <person name="Pickersgill R."/>
        </authorList>
    </citation>
    <scope>NUCLEOTIDE SEQUENCE</scope>
</reference>
<dbReference type="OrthoDB" id="8612290at2"/>
<dbReference type="CDD" id="cd03354">
    <property type="entry name" value="LbH_SAT"/>
    <property type="match status" value="1"/>
</dbReference>
<dbReference type="Pfam" id="PF00132">
    <property type="entry name" value="Hexapep"/>
    <property type="match status" value="1"/>
</dbReference>
<keyword evidence="2 5" id="KW-0808">Transferase</keyword>
<evidence type="ECO:0000256" key="2">
    <source>
        <dbReference type="ARBA" id="ARBA00022679"/>
    </source>
</evidence>
<sequence>MALSFFDDLSVYREGLLSQGFWALQVYRFGHLRFRYRSKLIRIPLGIAHVILSKLVEILSTITIGVSAKIGARLIIEHPGAIVVHGHTVMGDDCIIRQGVTFGIKNIDRPFDAPVLGNRVNVGAGAKLLGKIHIGDDVDIGANAVVVTDVPSNHIAVGIPAVIKPKKTPPITGTPTK</sequence>
<dbReference type="GO" id="GO:0005737">
    <property type="term" value="C:cytoplasm"/>
    <property type="evidence" value="ECO:0007669"/>
    <property type="project" value="InterPro"/>
</dbReference>
<organism evidence="6 7">
    <name type="scientific">Derxia gummosa DSM 723</name>
    <dbReference type="NCBI Taxonomy" id="1121388"/>
    <lineage>
        <taxon>Bacteria</taxon>
        <taxon>Pseudomonadati</taxon>
        <taxon>Pseudomonadota</taxon>
        <taxon>Betaproteobacteria</taxon>
        <taxon>Burkholderiales</taxon>
        <taxon>Alcaligenaceae</taxon>
        <taxon>Derxia</taxon>
    </lineage>
</organism>
<dbReference type="RefSeq" id="WP_028311934.1">
    <property type="nucleotide sequence ID" value="NZ_AXWS01000014.1"/>
</dbReference>
<keyword evidence="3" id="KW-0677">Repeat</keyword>
<accession>A0A8B6X4X3</accession>
<evidence type="ECO:0000256" key="3">
    <source>
        <dbReference type="ARBA" id="ARBA00022737"/>
    </source>
</evidence>
<evidence type="ECO:0000256" key="5">
    <source>
        <dbReference type="PIRNR" id="PIRNR000441"/>
    </source>
</evidence>
<dbReference type="Proteomes" id="UP000675920">
    <property type="component" value="Unplaced"/>
</dbReference>
<dbReference type="GO" id="GO:0009001">
    <property type="term" value="F:serine O-acetyltransferase activity"/>
    <property type="evidence" value="ECO:0007669"/>
    <property type="project" value="UniProtKB-EC"/>
</dbReference>
<dbReference type="Gene3D" id="2.160.10.10">
    <property type="entry name" value="Hexapeptide repeat proteins"/>
    <property type="match status" value="1"/>
</dbReference>
<dbReference type="SUPFAM" id="SSF51161">
    <property type="entry name" value="Trimeric LpxA-like enzymes"/>
    <property type="match status" value="1"/>
</dbReference>
<dbReference type="InterPro" id="IPR018357">
    <property type="entry name" value="Hexapep_transf_CS"/>
</dbReference>